<dbReference type="InterPro" id="IPR050710">
    <property type="entry name" value="Band7/mec-2_domain"/>
</dbReference>
<evidence type="ECO:0000259" key="3">
    <source>
        <dbReference type="Pfam" id="PF01145"/>
    </source>
</evidence>
<keyword evidence="5" id="KW-1185">Reference proteome</keyword>
<dbReference type="EMBL" id="CP000148">
    <property type="protein sequence ID" value="ABB30332.1"/>
    <property type="molecule type" value="Genomic_DNA"/>
</dbReference>
<dbReference type="PANTHER" id="PTHR43327">
    <property type="entry name" value="STOMATIN-LIKE PROTEIN 2, MITOCHONDRIAL"/>
    <property type="match status" value="1"/>
</dbReference>
<dbReference type="AlphaFoldDB" id="Q39ZJ2"/>
<dbReference type="PANTHER" id="PTHR43327:SF10">
    <property type="entry name" value="STOMATIN-LIKE PROTEIN 2, MITOCHONDRIAL"/>
    <property type="match status" value="1"/>
</dbReference>
<evidence type="ECO:0000256" key="1">
    <source>
        <dbReference type="ARBA" id="ARBA00004167"/>
    </source>
</evidence>
<reference evidence="4 5" key="2">
    <citation type="journal article" date="2009" name="BMC Microbiol.">
        <title>The genome sequence of Geobacter metallireducens: features of metabolism, physiology and regulation common and dissimilar to Geobacter sulfurreducens.</title>
        <authorList>
            <person name="Aklujkar M."/>
            <person name="Krushkal J."/>
            <person name="DiBartolo G."/>
            <person name="Lapidus A."/>
            <person name="Land M.L."/>
            <person name="Lovley D.R."/>
        </authorList>
    </citation>
    <scope>NUCLEOTIDE SEQUENCE [LARGE SCALE GENOMIC DNA]</scope>
    <source>
        <strain evidence="5">ATCC 53774 / DSM 7210 / GS-15</strain>
    </source>
</reference>
<dbReference type="InterPro" id="IPR001107">
    <property type="entry name" value="Band_7"/>
</dbReference>
<proteinExistence type="predicted"/>
<protein>
    <recommendedName>
        <fullName evidence="3">Band 7 domain-containing protein</fullName>
    </recommendedName>
</protein>
<accession>Q39ZJ2</accession>
<feature type="transmembrane region" description="Helical" evidence="2">
    <location>
        <begin position="12"/>
        <end position="37"/>
    </location>
</feature>
<keyword evidence="2" id="KW-0472">Membrane</keyword>
<evidence type="ECO:0000256" key="2">
    <source>
        <dbReference type="SAM" id="Phobius"/>
    </source>
</evidence>
<organism evidence="4 5">
    <name type="scientific">Geobacter metallireducens (strain ATCC 53774 / DSM 7210 / GS-15)</name>
    <dbReference type="NCBI Taxonomy" id="269799"/>
    <lineage>
        <taxon>Bacteria</taxon>
        <taxon>Pseudomonadati</taxon>
        <taxon>Thermodesulfobacteriota</taxon>
        <taxon>Desulfuromonadia</taxon>
        <taxon>Geobacterales</taxon>
        <taxon>Geobacteraceae</taxon>
        <taxon>Geobacter</taxon>
    </lineage>
</organism>
<reference evidence="4 5" key="1">
    <citation type="submission" date="2005-10" db="EMBL/GenBank/DDBJ databases">
        <title>Complete sequence of Geobacter metallireducens GS-15.</title>
        <authorList>
            <consortium name="US DOE Joint Genome Institute"/>
            <person name="Copeland A."/>
            <person name="Lucas S."/>
            <person name="Lapidus A."/>
            <person name="Barry K."/>
            <person name="Detter J.C."/>
            <person name="Glavina T."/>
            <person name="Hammon N."/>
            <person name="Israni S."/>
            <person name="Pitluck S."/>
            <person name="Di Bartolo G."/>
            <person name="Chain P."/>
            <person name="Schmutz J."/>
            <person name="Larimer F."/>
            <person name="Land M."/>
            <person name="Kyrpides N."/>
            <person name="Ivanova N."/>
            <person name="Richardson P."/>
        </authorList>
    </citation>
    <scope>NUCLEOTIDE SEQUENCE [LARGE SCALE GENOMIC DNA]</scope>
    <source>
        <strain evidence="5">ATCC 53774 / DSM 7210 / GS-15</strain>
    </source>
</reference>
<dbReference type="STRING" id="269799.Gmet_0083"/>
<dbReference type="Pfam" id="PF01145">
    <property type="entry name" value="Band_7"/>
    <property type="match status" value="1"/>
</dbReference>
<dbReference type="InterPro" id="IPR036013">
    <property type="entry name" value="Band_7/SPFH_dom_sf"/>
</dbReference>
<comment type="subcellular location">
    <subcellularLocation>
        <location evidence="1">Membrane</location>
        <topology evidence="1">Single-pass membrane protein</topology>
    </subcellularLocation>
</comment>
<keyword evidence="2" id="KW-0812">Transmembrane</keyword>
<dbReference type="KEGG" id="gme:Gmet_0083"/>
<dbReference type="Proteomes" id="UP000007073">
    <property type="component" value="Chromosome"/>
</dbReference>
<keyword evidence="2" id="KW-1133">Transmembrane helix</keyword>
<evidence type="ECO:0000313" key="5">
    <source>
        <dbReference type="Proteomes" id="UP000007073"/>
    </source>
</evidence>
<dbReference type="Gene3D" id="3.30.479.30">
    <property type="entry name" value="Band 7 domain"/>
    <property type="match status" value="1"/>
</dbReference>
<dbReference type="eggNOG" id="COG0330">
    <property type="taxonomic scope" value="Bacteria"/>
</dbReference>
<sequence length="830" mass="89818">MLLNVVLDHWGYFAALVPIAVLLYASIVIVGGNEIALIERRWFGSKMPQGRVVALGNEVGIQARTLGPGLHFLIPFIYKATKSVFTEILDNEIGLIESVDGNAIPAGRIFAEVVTGHNSFQDGEAFIKNGGQKGPQIEVLPPGKYRINPYLFKLTKGTVTEIKDTEIGIVESVDGAAIPEGKIFARAVEGHASFQNGEAFIKNGGQKGPQIEIIPPGNYRINPYLFKVTKSLATKISEGEIGMVESSDGSAIPAGRIFANVVPGHNSFQDGEAFIKNGGQKGPQIEILPPGVYRIHPNLFRIMKAAAVVIAKGEVGMVTAQDGEPIPMGRLLAQSVPEHSNFENGEAFLKNGGQKGPQIDVLLPGTYRINLNLFQIQIAPAAVVEANKIGLVTALDGIPLPEREYVASPITGHNDYQDGSAFLTKSGQRGPQLDVLRPGTYYINPLMFSVAIDDVAVVERGQVGVIVSNVGDDPTEEMKKRLGSSQTGASIEEGKEKYVVPKGFRGIQEEVAGPGRYYLNRRAFMCYIIDTTNITIDWDDQEDTRFDQLTVISKDGFPIQVAVKVVIRVRPDQAPYMVAKVGSIDNLIQHVIHPMIDSSFRNQASTASAMNFLQSRSEEQSKAESRARIDLERYHVECVSVLICQIKLPEDLMETQTKRIIAEQQQEMYKMEQRSQAERTEMEKMRATADQQPTLVASEIAVKVATQKKAEMITLAEGTAEAQALEGTGEGKRLKAIGDGEASKIAAIGDATAQAYSKQKEAIGEDAIKQIKIVELISAAIENGQIKIVPDVLVSGGGTAGDGLMGQLTRLLPGVDLNALMAKGGKQPQA</sequence>
<dbReference type="HOGENOM" id="CLU_016994_0_0_7"/>
<name>Q39ZJ2_GEOMG</name>
<gene>
    <name evidence="4" type="ordered locus">Gmet_0083</name>
</gene>
<dbReference type="RefSeq" id="WP_004514780.1">
    <property type="nucleotide sequence ID" value="NC_007517.1"/>
</dbReference>
<dbReference type="SUPFAM" id="SSF117892">
    <property type="entry name" value="Band 7/SPFH domain"/>
    <property type="match status" value="1"/>
</dbReference>
<dbReference type="GO" id="GO:0016020">
    <property type="term" value="C:membrane"/>
    <property type="evidence" value="ECO:0007669"/>
    <property type="project" value="UniProtKB-SubCell"/>
</dbReference>
<feature type="domain" description="Band 7" evidence="3">
    <location>
        <begin position="508"/>
        <end position="677"/>
    </location>
</feature>
<evidence type="ECO:0000313" key="4">
    <source>
        <dbReference type="EMBL" id="ABB30332.1"/>
    </source>
</evidence>